<dbReference type="SUPFAM" id="SSF51161">
    <property type="entry name" value="Trimeric LpxA-like enzymes"/>
    <property type="match status" value="1"/>
</dbReference>
<reference evidence="2" key="1">
    <citation type="submission" date="2020-05" db="EMBL/GenBank/DDBJ databases">
        <authorList>
            <person name="Chiriac C."/>
            <person name="Salcher M."/>
            <person name="Ghai R."/>
            <person name="Kavagutti S V."/>
        </authorList>
    </citation>
    <scope>NUCLEOTIDE SEQUENCE</scope>
</reference>
<evidence type="ECO:0000256" key="1">
    <source>
        <dbReference type="ARBA" id="ARBA00022679"/>
    </source>
</evidence>
<sequence>MSEALPVVIVGGGGHSLTTRRTLLESNEAVGPRCDIIGYIDDNEGDLPLRQLGVPYLGPIDGPNAFDAYYVLGLGYPWSRAAMRPRVEGRFLDALPAVVHNAAYIDDGLILGEGVTVARTALLQPLVTIGAHAHVSGQTVVAHGCVLGNYVSVSPGAMLGGDVVVGEGFEIGMNAAVLPGVKIGEGARVGSGAVVTKDVAAGVVVVGIPARPVG</sequence>
<evidence type="ECO:0000313" key="2">
    <source>
        <dbReference type="EMBL" id="CAB4998854.1"/>
    </source>
</evidence>
<accession>A0A6J7PA84</accession>
<organism evidence="2">
    <name type="scientific">freshwater metagenome</name>
    <dbReference type="NCBI Taxonomy" id="449393"/>
    <lineage>
        <taxon>unclassified sequences</taxon>
        <taxon>metagenomes</taxon>
        <taxon>ecological metagenomes</taxon>
    </lineage>
</organism>
<dbReference type="Gene3D" id="2.160.10.10">
    <property type="entry name" value="Hexapeptide repeat proteins"/>
    <property type="match status" value="1"/>
</dbReference>
<dbReference type="InterPro" id="IPR001451">
    <property type="entry name" value="Hexapep"/>
</dbReference>
<dbReference type="InterPro" id="IPR011004">
    <property type="entry name" value="Trimer_LpxA-like_sf"/>
</dbReference>
<dbReference type="PANTHER" id="PTHR43300">
    <property type="entry name" value="ACETYLTRANSFERASE"/>
    <property type="match status" value="1"/>
</dbReference>
<dbReference type="GO" id="GO:0016740">
    <property type="term" value="F:transferase activity"/>
    <property type="evidence" value="ECO:0007669"/>
    <property type="project" value="UniProtKB-KW"/>
</dbReference>
<dbReference type="PANTHER" id="PTHR43300:SF7">
    <property type="entry name" value="UDP-N-ACETYLBACILLOSAMINE N-ACETYLTRANSFERASE"/>
    <property type="match status" value="1"/>
</dbReference>
<protein>
    <submittedName>
        <fullName evidence="2">Unannotated protein</fullName>
    </submittedName>
</protein>
<dbReference type="PROSITE" id="PS00101">
    <property type="entry name" value="HEXAPEP_TRANSFERASES"/>
    <property type="match status" value="1"/>
</dbReference>
<proteinExistence type="predicted"/>
<dbReference type="InterPro" id="IPR050179">
    <property type="entry name" value="Trans_hexapeptide_repeat"/>
</dbReference>
<name>A0A6J7PA84_9ZZZZ</name>
<dbReference type="Pfam" id="PF00132">
    <property type="entry name" value="Hexapep"/>
    <property type="match status" value="1"/>
</dbReference>
<gene>
    <name evidence="2" type="ORF">UFOPK3992_00507</name>
</gene>
<dbReference type="InterPro" id="IPR018357">
    <property type="entry name" value="Hexapep_transf_CS"/>
</dbReference>
<dbReference type="EMBL" id="CAFBOZ010000054">
    <property type="protein sequence ID" value="CAB4998854.1"/>
    <property type="molecule type" value="Genomic_DNA"/>
</dbReference>
<dbReference type="AlphaFoldDB" id="A0A6J7PA84"/>
<keyword evidence="1" id="KW-0808">Transferase</keyword>